<proteinExistence type="predicted"/>
<reference evidence="4" key="1">
    <citation type="journal article" date="2019" name="Int. J. Syst. Evol. Microbiol.">
        <title>The Global Catalogue of Microorganisms (GCM) 10K type strain sequencing project: providing services to taxonomists for standard genome sequencing and annotation.</title>
        <authorList>
            <consortium name="The Broad Institute Genomics Platform"/>
            <consortium name="The Broad Institute Genome Sequencing Center for Infectious Disease"/>
            <person name="Wu L."/>
            <person name="Ma J."/>
        </authorList>
    </citation>
    <scope>NUCLEOTIDE SEQUENCE [LARGE SCALE GENOMIC DNA]</scope>
    <source>
        <strain evidence="4">CCUG 39402</strain>
    </source>
</reference>
<feature type="compositionally biased region" description="Polar residues" evidence="1">
    <location>
        <begin position="165"/>
        <end position="175"/>
    </location>
</feature>
<evidence type="ECO:0000313" key="3">
    <source>
        <dbReference type="EMBL" id="MFC6284347.1"/>
    </source>
</evidence>
<sequence>MNHQGVSEISFEETYCVPPEQTARALFSRLPHGSDYAERLIECLATGYLVAVIESICIREMQQHVDAATEVVVGRTIQLEHKGPIPPGSSLKLRGWVERLGERSATFCVQVSDDHEVVCESSVTLVAAQRAPMESRIAVKLGALGVSPAGDSPGGARGRCAARVVTSSSQEAETS</sequence>
<keyword evidence="4" id="KW-1185">Reference proteome</keyword>
<name>A0ABW1U5M7_9BURK</name>
<dbReference type="SUPFAM" id="SSF54637">
    <property type="entry name" value="Thioesterase/thiol ester dehydrase-isomerase"/>
    <property type="match status" value="1"/>
</dbReference>
<dbReference type="Gene3D" id="3.10.129.10">
    <property type="entry name" value="Hotdog Thioesterase"/>
    <property type="match status" value="1"/>
</dbReference>
<evidence type="ECO:0000256" key="1">
    <source>
        <dbReference type="SAM" id="MobiDB-lite"/>
    </source>
</evidence>
<feature type="region of interest" description="Disordered" evidence="1">
    <location>
        <begin position="150"/>
        <end position="175"/>
    </location>
</feature>
<protein>
    <submittedName>
        <fullName evidence="3">Thioesterase family protein</fullName>
    </submittedName>
</protein>
<evidence type="ECO:0000313" key="4">
    <source>
        <dbReference type="Proteomes" id="UP001596270"/>
    </source>
</evidence>
<organism evidence="3 4">
    <name type="scientific">Polaromonas aquatica</name>
    <dbReference type="NCBI Taxonomy" id="332657"/>
    <lineage>
        <taxon>Bacteria</taxon>
        <taxon>Pseudomonadati</taxon>
        <taxon>Pseudomonadota</taxon>
        <taxon>Betaproteobacteria</taxon>
        <taxon>Burkholderiales</taxon>
        <taxon>Comamonadaceae</taxon>
        <taxon>Polaromonas</taxon>
    </lineage>
</organism>
<dbReference type="RefSeq" id="WP_377414913.1">
    <property type="nucleotide sequence ID" value="NZ_JBHSRS010000084.1"/>
</dbReference>
<accession>A0ABW1U5M7</accession>
<dbReference type="EMBL" id="JBHSRS010000084">
    <property type="protein sequence ID" value="MFC6284347.1"/>
    <property type="molecule type" value="Genomic_DNA"/>
</dbReference>
<dbReference type="InterPro" id="IPR054485">
    <property type="entry name" value="FlK-like_dom"/>
</dbReference>
<evidence type="ECO:0000259" key="2">
    <source>
        <dbReference type="Pfam" id="PF22636"/>
    </source>
</evidence>
<dbReference type="Pfam" id="PF22636">
    <property type="entry name" value="FlK"/>
    <property type="match status" value="1"/>
</dbReference>
<dbReference type="CDD" id="cd03440">
    <property type="entry name" value="hot_dog"/>
    <property type="match status" value="1"/>
</dbReference>
<gene>
    <name evidence="3" type="ORF">ACFQND_24250</name>
</gene>
<comment type="caution">
    <text evidence="3">The sequence shown here is derived from an EMBL/GenBank/DDBJ whole genome shotgun (WGS) entry which is preliminary data.</text>
</comment>
<dbReference type="InterPro" id="IPR029069">
    <property type="entry name" value="HotDog_dom_sf"/>
</dbReference>
<dbReference type="Proteomes" id="UP001596270">
    <property type="component" value="Unassembled WGS sequence"/>
</dbReference>
<feature type="domain" description="Fluoroacetyl-CoA-specific thioesterase-like" evidence="2">
    <location>
        <begin position="38"/>
        <end position="124"/>
    </location>
</feature>